<name>A0A0P0Y3T0_ORYSJ</name>
<dbReference type="EMBL" id="AP014967">
    <property type="protein sequence ID" value="BAT14556.1"/>
    <property type="molecule type" value="Genomic_DNA"/>
</dbReference>
<evidence type="ECO:0000313" key="3">
    <source>
        <dbReference type="Proteomes" id="UP000059680"/>
    </source>
</evidence>
<dbReference type="InParanoid" id="A0A0P0Y3T0"/>
<feature type="region of interest" description="Disordered" evidence="1">
    <location>
        <begin position="1"/>
        <end position="21"/>
    </location>
</feature>
<reference evidence="3" key="1">
    <citation type="journal article" date="2005" name="Nature">
        <title>The map-based sequence of the rice genome.</title>
        <authorList>
            <consortium name="International rice genome sequencing project (IRGSP)"/>
            <person name="Matsumoto T."/>
            <person name="Wu J."/>
            <person name="Kanamori H."/>
            <person name="Katayose Y."/>
            <person name="Fujisawa M."/>
            <person name="Namiki N."/>
            <person name="Mizuno H."/>
            <person name="Yamamoto K."/>
            <person name="Antonio B.A."/>
            <person name="Baba T."/>
            <person name="Sakata K."/>
            <person name="Nagamura Y."/>
            <person name="Aoki H."/>
            <person name="Arikawa K."/>
            <person name="Arita K."/>
            <person name="Bito T."/>
            <person name="Chiden Y."/>
            <person name="Fujitsuka N."/>
            <person name="Fukunaka R."/>
            <person name="Hamada M."/>
            <person name="Harada C."/>
            <person name="Hayashi A."/>
            <person name="Hijishita S."/>
            <person name="Honda M."/>
            <person name="Hosokawa S."/>
            <person name="Ichikawa Y."/>
            <person name="Idonuma A."/>
            <person name="Iijima M."/>
            <person name="Ikeda M."/>
            <person name="Ikeno M."/>
            <person name="Ito K."/>
            <person name="Ito S."/>
            <person name="Ito T."/>
            <person name="Ito Y."/>
            <person name="Ito Y."/>
            <person name="Iwabuchi A."/>
            <person name="Kamiya K."/>
            <person name="Karasawa W."/>
            <person name="Kurita K."/>
            <person name="Katagiri S."/>
            <person name="Kikuta A."/>
            <person name="Kobayashi H."/>
            <person name="Kobayashi N."/>
            <person name="Machita K."/>
            <person name="Maehara T."/>
            <person name="Masukawa M."/>
            <person name="Mizubayashi T."/>
            <person name="Mukai Y."/>
            <person name="Nagasaki H."/>
            <person name="Nagata Y."/>
            <person name="Naito S."/>
            <person name="Nakashima M."/>
            <person name="Nakama Y."/>
            <person name="Nakamichi Y."/>
            <person name="Nakamura M."/>
            <person name="Meguro A."/>
            <person name="Negishi M."/>
            <person name="Ohta I."/>
            <person name="Ohta T."/>
            <person name="Okamoto M."/>
            <person name="Ono N."/>
            <person name="Saji S."/>
            <person name="Sakaguchi M."/>
            <person name="Sakai K."/>
            <person name="Shibata M."/>
            <person name="Shimokawa T."/>
            <person name="Song J."/>
            <person name="Takazaki Y."/>
            <person name="Terasawa K."/>
            <person name="Tsugane M."/>
            <person name="Tsuji K."/>
            <person name="Ueda S."/>
            <person name="Waki K."/>
            <person name="Yamagata H."/>
            <person name="Yamamoto M."/>
            <person name="Yamamoto S."/>
            <person name="Yamane H."/>
            <person name="Yoshiki S."/>
            <person name="Yoshihara R."/>
            <person name="Yukawa K."/>
            <person name="Zhong H."/>
            <person name="Yano M."/>
            <person name="Yuan Q."/>
            <person name="Ouyang S."/>
            <person name="Liu J."/>
            <person name="Jones K.M."/>
            <person name="Gansberger K."/>
            <person name="Moffat K."/>
            <person name="Hill J."/>
            <person name="Bera J."/>
            <person name="Fadrosh D."/>
            <person name="Jin S."/>
            <person name="Johri S."/>
            <person name="Kim M."/>
            <person name="Overton L."/>
            <person name="Reardon M."/>
            <person name="Tsitrin T."/>
            <person name="Vuong H."/>
            <person name="Weaver B."/>
            <person name="Ciecko A."/>
            <person name="Tallon L."/>
            <person name="Jackson J."/>
            <person name="Pai G."/>
            <person name="Aken S.V."/>
            <person name="Utterback T."/>
            <person name="Reidmuller S."/>
            <person name="Feldblyum T."/>
            <person name="Hsiao J."/>
            <person name="Zismann V."/>
            <person name="Iobst S."/>
            <person name="de Vazeille A.R."/>
            <person name="Buell C.R."/>
            <person name="Ying K."/>
            <person name="Li Y."/>
            <person name="Lu T."/>
            <person name="Huang Y."/>
            <person name="Zhao Q."/>
            <person name="Feng Q."/>
            <person name="Zhang L."/>
            <person name="Zhu J."/>
            <person name="Weng Q."/>
            <person name="Mu J."/>
            <person name="Lu Y."/>
            <person name="Fan D."/>
            <person name="Liu Y."/>
            <person name="Guan J."/>
            <person name="Zhang Y."/>
            <person name="Yu S."/>
            <person name="Liu X."/>
            <person name="Zhang Y."/>
            <person name="Hong G."/>
            <person name="Han B."/>
            <person name="Choisne N."/>
            <person name="Demange N."/>
            <person name="Orjeda G."/>
            <person name="Samain S."/>
            <person name="Cattolico L."/>
            <person name="Pelletier E."/>
            <person name="Couloux A."/>
            <person name="Segurens B."/>
            <person name="Wincker P."/>
            <person name="D'Hont A."/>
            <person name="Scarpelli C."/>
            <person name="Weissenbach J."/>
            <person name="Salanoubat M."/>
            <person name="Quetier F."/>
            <person name="Yu Y."/>
            <person name="Kim H.R."/>
            <person name="Rambo T."/>
            <person name="Currie J."/>
            <person name="Collura K."/>
            <person name="Luo M."/>
            <person name="Yang T."/>
            <person name="Ammiraju J.S.S."/>
            <person name="Engler F."/>
            <person name="Soderlund C."/>
            <person name="Wing R.A."/>
            <person name="Palmer L.E."/>
            <person name="de la Bastide M."/>
            <person name="Spiegel L."/>
            <person name="Nascimento L."/>
            <person name="Zutavern T."/>
            <person name="O'Shaughnessy A."/>
            <person name="Dike S."/>
            <person name="Dedhia N."/>
            <person name="Preston R."/>
            <person name="Balija V."/>
            <person name="McCombie W.R."/>
            <person name="Chow T."/>
            <person name="Chen H."/>
            <person name="Chung M."/>
            <person name="Chen C."/>
            <person name="Shaw J."/>
            <person name="Wu H."/>
            <person name="Hsiao K."/>
            <person name="Chao Y."/>
            <person name="Chu M."/>
            <person name="Cheng C."/>
            <person name="Hour A."/>
            <person name="Lee P."/>
            <person name="Lin S."/>
            <person name="Lin Y."/>
            <person name="Liou J."/>
            <person name="Liu S."/>
            <person name="Hsing Y."/>
            <person name="Raghuvanshi S."/>
            <person name="Mohanty A."/>
            <person name="Bharti A.K."/>
            <person name="Gaur A."/>
            <person name="Gupta V."/>
            <person name="Kumar D."/>
            <person name="Ravi V."/>
            <person name="Vij S."/>
            <person name="Kapur A."/>
            <person name="Khurana P."/>
            <person name="Khurana P."/>
            <person name="Khurana J.P."/>
            <person name="Tyagi A.K."/>
            <person name="Gaikwad K."/>
            <person name="Singh A."/>
            <person name="Dalal V."/>
            <person name="Srivastava S."/>
            <person name="Dixit A."/>
            <person name="Pal A.K."/>
            <person name="Ghazi I.A."/>
            <person name="Yadav M."/>
            <person name="Pandit A."/>
            <person name="Bhargava A."/>
            <person name="Sureshbabu K."/>
            <person name="Batra K."/>
            <person name="Sharma T.R."/>
            <person name="Mohapatra T."/>
            <person name="Singh N.K."/>
            <person name="Messing J."/>
            <person name="Nelson A.B."/>
            <person name="Fuks G."/>
            <person name="Kavchok S."/>
            <person name="Keizer G."/>
            <person name="Linton E."/>
            <person name="Llaca V."/>
            <person name="Song R."/>
            <person name="Tanyolac B."/>
            <person name="Young S."/>
            <person name="Ho-Il K."/>
            <person name="Hahn J.H."/>
            <person name="Sangsakoo G."/>
            <person name="Vanavichit A."/>
            <person name="de Mattos Luiz.A.T."/>
            <person name="Zimmer P.D."/>
            <person name="Malone G."/>
            <person name="Dellagostin O."/>
            <person name="de Oliveira A.C."/>
            <person name="Bevan M."/>
            <person name="Bancroft I."/>
            <person name="Minx P."/>
            <person name="Cordum H."/>
            <person name="Wilson R."/>
            <person name="Cheng Z."/>
            <person name="Jin W."/>
            <person name="Jiang J."/>
            <person name="Leong S.A."/>
            <person name="Iwama H."/>
            <person name="Gojobori T."/>
            <person name="Itoh T."/>
            <person name="Niimura Y."/>
            <person name="Fujii Y."/>
            <person name="Habara T."/>
            <person name="Sakai H."/>
            <person name="Sato Y."/>
            <person name="Wilson G."/>
            <person name="Kumar K."/>
            <person name="McCouch S."/>
            <person name="Juretic N."/>
            <person name="Hoen D."/>
            <person name="Wright S."/>
            <person name="Bruskiewich R."/>
            <person name="Bureau T."/>
            <person name="Miyao A."/>
            <person name="Hirochika H."/>
            <person name="Nishikawa T."/>
            <person name="Kadowaki K."/>
            <person name="Sugiura M."/>
            <person name="Burr B."/>
            <person name="Sasaki T."/>
        </authorList>
    </citation>
    <scope>NUCLEOTIDE SEQUENCE [LARGE SCALE GENOMIC DNA]</scope>
    <source>
        <strain evidence="3">cv. Nipponbare</strain>
    </source>
</reference>
<gene>
    <name evidence="2" type="ordered locus">Os11g0574266</name>
    <name evidence="2" type="ORF">OSNPB_110574266</name>
</gene>
<dbReference type="PaxDb" id="39947-A0A0P0Y3T0"/>
<accession>A0A0P0Y3T0</accession>
<evidence type="ECO:0000256" key="1">
    <source>
        <dbReference type="SAM" id="MobiDB-lite"/>
    </source>
</evidence>
<dbReference type="AlphaFoldDB" id="A0A0P0Y3T0"/>
<keyword evidence="3" id="KW-1185">Reference proteome</keyword>
<evidence type="ECO:0000313" key="2">
    <source>
        <dbReference type="EMBL" id="BAT14556.1"/>
    </source>
</evidence>
<reference evidence="2 3" key="3">
    <citation type="journal article" date="2013" name="Rice">
        <title>Improvement of the Oryza sativa Nipponbare reference genome using next generation sequence and optical map data.</title>
        <authorList>
            <person name="Kawahara Y."/>
            <person name="de la Bastide M."/>
            <person name="Hamilton J.P."/>
            <person name="Kanamori H."/>
            <person name="McCombie W.R."/>
            <person name="Ouyang S."/>
            <person name="Schwartz D.C."/>
            <person name="Tanaka T."/>
            <person name="Wu J."/>
            <person name="Zhou S."/>
            <person name="Childs K.L."/>
            <person name="Davidson R.M."/>
            <person name="Lin H."/>
            <person name="Quesada-Ocampo L."/>
            <person name="Vaillancourt B."/>
            <person name="Sakai H."/>
            <person name="Lee S.S."/>
            <person name="Kim J."/>
            <person name="Numa H."/>
            <person name="Itoh T."/>
            <person name="Buell C.R."/>
            <person name="Matsumoto T."/>
        </authorList>
    </citation>
    <scope>NUCLEOTIDE SEQUENCE [LARGE SCALE GENOMIC DNA]</scope>
    <source>
        <strain evidence="3">cv. Nipponbare</strain>
    </source>
</reference>
<reference evidence="2 3" key="2">
    <citation type="journal article" date="2013" name="Plant Cell Physiol.">
        <title>Rice Annotation Project Database (RAP-DB): an integrative and interactive database for rice genomics.</title>
        <authorList>
            <person name="Sakai H."/>
            <person name="Lee S.S."/>
            <person name="Tanaka T."/>
            <person name="Numa H."/>
            <person name="Kim J."/>
            <person name="Kawahara Y."/>
            <person name="Wakimoto H."/>
            <person name="Yang C.C."/>
            <person name="Iwamoto M."/>
            <person name="Abe T."/>
            <person name="Yamada Y."/>
            <person name="Muto A."/>
            <person name="Inokuchi H."/>
            <person name="Ikemura T."/>
            <person name="Matsumoto T."/>
            <person name="Sasaki T."/>
            <person name="Itoh T."/>
        </authorList>
    </citation>
    <scope>NUCLEOTIDE SEQUENCE [LARGE SCALE GENOMIC DNA]</scope>
    <source>
        <strain evidence="3">cv. Nipponbare</strain>
    </source>
</reference>
<sequence length="161" mass="16199">MRHSSSLIHGGGDKQRPGLAMAEGDGDLARVEAEGVVAGAEGGEVALNLLRLPPAAPPPSGTSMEVEAAWPASGLAALVSRVSCCSSPPTTKTRRHSARCGGGGRSWVASGGAHGDAARLARSGIAITHHPPDEGGISMVDAGTLLAAMTRSTRGNVTEEF</sequence>
<dbReference type="Proteomes" id="UP000059680">
    <property type="component" value="Chromosome 11"/>
</dbReference>
<organism evidence="2 3">
    <name type="scientific">Oryza sativa subsp. japonica</name>
    <name type="common">Rice</name>
    <dbReference type="NCBI Taxonomy" id="39947"/>
    <lineage>
        <taxon>Eukaryota</taxon>
        <taxon>Viridiplantae</taxon>
        <taxon>Streptophyta</taxon>
        <taxon>Embryophyta</taxon>
        <taxon>Tracheophyta</taxon>
        <taxon>Spermatophyta</taxon>
        <taxon>Magnoliopsida</taxon>
        <taxon>Liliopsida</taxon>
        <taxon>Poales</taxon>
        <taxon>Poaceae</taxon>
        <taxon>BOP clade</taxon>
        <taxon>Oryzoideae</taxon>
        <taxon>Oryzeae</taxon>
        <taxon>Oryzinae</taxon>
        <taxon>Oryza</taxon>
        <taxon>Oryza sativa</taxon>
    </lineage>
</organism>
<protein>
    <submittedName>
        <fullName evidence="2">Os11g0574266 protein</fullName>
    </submittedName>
</protein>
<proteinExistence type="predicted"/>